<protein>
    <submittedName>
        <fullName evidence="2">Putative proto-oncogene tyrosine-protein kinase receptor Ret</fullName>
    </submittedName>
</protein>
<dbReference type="Gene3D" id="1.10.510.10">
    <property type="entry name" value="Transferase(Phosphotransferase) domain 1"/>
    <property type="match status" value="1"/>
</dbReference>
<dbReference type="PROSITE" id="PS50011">
    <property type="entry name" value="PROTEIN_KINASE_DOM"/>
    <property type="match status" value="1"/>
</dbReference>
<accession>A0A2G8KQY5</accession>
<dbReference type="InterPro" id="IPR050122">
    <property type="entry name" value="RTK"/>
</dbReference>
<dbReference type="Pfam" id="PF07714">
    <property type="entry name" value="PK_Tyr_Ser-Thr"/>
    <property type="match status" value="1"/>
</dbReference>
<gene>
    <name evidence="2" type="ORF">BSL78_12767</name>
</gene>
<dbReference type="GO" id="GO:0043235">
    <property type="term" value="C:receptor complex"/>
    <property type="evidence" value="ECO:0007669"/>
    <property type="project" value="TreeGrafter"/>
</dbReference>
<dbReference type="PRINTS" id="PR00109">
    <property type="entry name" value="TYRKINASE"/>
</dbReference>
<dbReference type="GO" id="GO:0007169">
    <property type="term" value="P:cell surface receptor protein tyrosine kinase signaling pathway"/>
    <property type="evidence" value="ECO:0007669"/>
    <property type="project" value="TreeGrafter"/>
</dbReference>
<dbReference type="EMBL" id="MRZV01000422">
    <property type="protein sequence ID" value="PIK50350.1"/>
    <property type="molecule type" value="Genomic_DNA"/>
</dbReference>
<feature type="domain" description="Protein kinase" evidence="1">
    <location>
        <begin position="78"/>
        <end position="344"/>
    </location>
</feature>
<dbReference type="Proteomes" id="UP000230750">
    <property type="component" value="Unassembled WGS sequence"/>
</dbReference>
<dbReference type="PANTHER" id="PTHR24416:SF611">
    <property type="entry name" value="TYROSINE-PROTEIN KINASE TRANSMEMBRANE RECEPTOR ROR"/>
    <property type="match status" value="1"/>
</dbReference>
<comment type="caution">
    <text evidence="2">The sequence shown here is derived from an EMBL/GenBank/DDBJ whole genome shotgun (WGS) entry which is preliminary data.</text>
</comment>
<dbReference type="InterPro" id="IPR000719">
    <property type="entry name" value="Prot_kinase_dom"/>
</dbReference>
<dbReference type="GO" id="GO:0004714">
    <property type="term" value="F:transmembrane receptor protein tyrosine kinase activity"/>
    <property type="evidence" value="ECO:0007669"/>
    <property type="project" value="TreeGrafter"/>
</dbReference>
<keyword evidence="2" id="KW-0675">Receptor</keyword>
<reference evidence="2 3" key="1">
    <citation type="journal article" date="2017" name="PLoS Biol.">
        <title>The sea cucumber genome provides insights into morphological evolution and visceral regeneration.</title>
        <authorList>
            <person name="Zhang X."/>
            <person name="Sun L."/>
            <person name="Yuan J."/>
            <person name="Sun Y."/>
            <person name="Gao Y."/>
            <person name="Zhang L."/>
            <person name="Li S."/>
            <person name="Dai H."/>
            <person name="Hamel J.F."/>
            <person name="Liu C."/>
            <person name="Yu Y."/>
            <person name="Liu S."/>
            <person name="Lin W."/>
            <person name="Guo K."/>
            <person name="Jin S."/>
            <person name="Xu P."/>
            <person name="Storey K.B."/>
            <person name="Huan P."/>
            <person name="Zhang T."/>
            <person name="Zhou Y."/>
            <person name="Zhang J."/>
            <person name="Lin C."/>
            <person name="Li X."/>
            <person name="Xing L."/>
            <person name="Huo D."/>
            <person name="Sun M."/>
            <person name="Wang L."/>
            <person name="Mercier A."/>
            <person name="Li F."/>
            <person name="Yang H."/>
            <person name="Xiang J."/>
        </authorList>
    </citation>
    <scope>NUCLEOTIDE SEQUENCE [LARGE SCALE GENOMIC DNA]</scope>
    <source>
        <strain evidence="2">Shaxun</strain>
        <tissue evidence="2">Muscle</tissue>
    </source>
</reference>
<dbReference type="AlphaFoldDB" id="A0A2G8KQY5"/>
<evidence type="ECO:0000259" key="1">
    <source>
        <dbReference type="PROSITE" id="PS50011"/>
    </source>
</evidence>
<keyword evidence="2" id="KW-0808">Transferase</keyword>
<dbReference type="SUPFAM" id="SSF56112">
    <property type="entry name" value="Protein kinase-like (PK-like)"/>
    <property type="match status" value="1"/>
</dbReference>
<dbReference type="GO" id="GO:0005886">
    <property type="term" value="C:plasma membrane"/>
    <property type="evidence" value="ECO:0007669"/>
    <property type="project" value="TreeGrafter"/>
</dbReference>
<keyword evidence="2" id="KW-0418">Kinase</keyword>
<dbReference type="STRING" id="307972.A0A2G8KQY5"/>
<proteinExistence type="predicted"/>
<evidence type="ECO:0000313" key="3">
    <source>
        <dbReference type="Proteomes" id="UP000230750"/>
    </source>
</evidence>
<keyword evidence="3" id="KW-1185">Reference proteome</keyword>
<evidence type="ECO:0000313" key="2">
    <source>
        <dbReference type="EMBL" id="PIK50350.1"/>
    </source>
</evidence>
<dbReference type="GO" id="GO:0005524">
    <property type="term" value="F:ATP binding"/>
    <property type="evidence" value="ECO:0007669"/>
    <property type="project" value="InterPro"/>
</dbReference>
<dbReference type="PANTHER" id="PTHR24416">
    <property type="entry name" value="TYROSINE-PROTEIN KINASE RECEPTOR"/>
    <property type="match status" value="1"/>
</dbReference>
<name>A0A2G8KQY5_STIJA</name>
<dbReference type="InterPro" id="IPR001245">
    <property type="entry name" value="Ser-Thr/Tyr_kinase_cat_dom"/>
</dbReference>
<organism evidence="2 3">
    <name type="scientific">Stichopus japonicus</name>
    <name type="common">Sea cucumber</name>
    <dbReference type="NCBI Taxonomy" id="307972"/>
    <lineage>
        <taxon>Eukaryota</taxon>
        <taxon>Metazoa</taxon>
        <taxon>Echinodermata</taxon>
        <taxon>Eleutherozoa</taxon>
        <taxon>Echinozoa</taxon>
        <taxon>Holothuroidea</taxon>
        <taxon>Aspidochirotacea</taxon>
        <taxon>Aspidochirotida</taxon>
        <taxon>Stichopodidae</taxon>
        <taxon>Apostichopus</taxon>
    </lineage>
</organism>
<dbReference type="InterPro" id="IPR011009">
    <property type="entry name" value="Kinase-like_dom_sf"/>
</dbReference>
<sequence length="405" mass="46508">MMEILVARGKEEGIDRKAWRRSMVAYSKSSASRFSMRRMSRRSRKSRTLSGKSEEVDDQYEAVIAESYGSRVIPFKHLCLAMKLKEGRYFDRWVGTMRQKFAAKTGVIITTVSGAVSEEKQFRWDMFVKNIIDIPRCQYIALIYGTGLSDGNLYLVQEFLAVESLRSFLEALSPQQSKRTTENILTFSLDIVNSISFLAKFNFCHPGIAIKKIMVTTENRCKLFDFCLKEDAVDKIEAIISKNKPALKNFASETILREDYSDESDVWSVGVALWELFSLGDKPFKGLDIDAIQRLMTQRFHFPQPANCHQLLYDVIVDCWRVVDERPTMDELLANLKSAIHELLLATSSEGSAISEKMMLNIRDTYGISNALLRRLLRDDGQILKGRWLITNRLTRKDNNSTRNR</sequence>